<gene>
    <name evidence="5" type="ORF">CH362_15910</name>
</gene>
<dbReference type="GO" id="GO:0005576">
    <property type="term" value="C:extracellular region"/>
    <property type="evidence" value="ECO:0007669"/>
    <property type="project" value="UniProtKB-SubCell"/>
</dbReference>
<reference evidence="5 6" key="1">
    <citation type="submission" date="2017-07" db="EMBL/GenBank/DDBJ databases">
        <title>Leptospira spp. isolated from tropical soils.</title>
        <authorList>
            <person name="Thibeaux R."/>
            <person name="Iraola G."/>
            <person name="Ferres I."/>
            <person name="Bierque E."/>
            <person name="Girault D."/>
            <person name="Soupe-Gilbert M.-E."/>
            <person name="Picardeau M."/>
            <person name="Goarant C."/>
        </authorList>
    </citation>
    <scope>NUCLEOTIDE SEQUENCE [LARGE SCALE GENOMIC DNA]</scope>
    <source>
        <strain evidence="5 6">FH4-C-A2</strain>
    </source>
</reference>
<dbReference type="InterPro" id="IPR006530">
    <property type="entry name" value="YD"/>
</dbReference>
<evidence type="ECO:0000313" key="6">
    <source>
        <dbReference type="Proteomes" id="UP000231926"/>
    </source>
</evidence>
<dbReference type="Pfam" id="PF15633">
    <property type="entry name" value="Tox-ART-HYD1"/>
    <property type="match status" value="1"/>
</dbReference>
<dbReference type="Pfam" id="PF03534">
    <property type="entry name" value="SpvB"/>
    <property type="match status" value="1"/>
</dbReference>
<dbReference type="PANTHER" id="PTHR32305">
    <property type="match status" value="1"/>
</dbReference>
<dbReference type="Gene3D" id="2.180.10.10">
    <property type="entry name" value="RHS repeat-associated core"/>
    <property type="match status" value="2"/>
</dbReference>
<comment type="caution">
    <text evidence="5">The sequence shown here is derived from an EMBL/GenBank/DDBJ whole genome shotgun (WGS) entry which is preliminary data.</text>
</comment>
<evidence type="ECO:0000256" key="2">
    <source>
        <dbReference type="ARBA" id="ARBA00022525"/>
    </source>
</evidence>
<dbReference type="InterPro" id="IPR050708">
    <property type="entry name" value="T6SS_VgrG/RHS"/>
</dbReference>
<evidence type="ECO:0000256" key="1">
    <source>
        <dbReference type="ARBA" id="ARBA00004613"/>
    </source>
</evidence>
<sequence>MFNGDKLKTRREIVSRRGNLLRTVLVLTCTFSLSSCYEGGGVNHLLSKVFSFSFGSLAQSTSFPSPGSAPSPEGSDLYSISTNYSSAIDDPESKANPLSGAVFISPPEPNNFGAVSLNYPIEITPGRAGIQPNLGLTYSSSGGDGWLGVGWNLGMGSIIRTPEYGALYYDARDSFSWNGKKLIKVSGDSSNENGTYRPEVVGEDFTILRLTNIENGGIWEVRDSSGQKSIYGQTSSSRIYDPNKITKTYSWNLSQVEDTNGNFMDIEYDTSEYSDNRILYLKEIRYTGNSRSGVSAKQYVRFITKTRDDSYVNKVPGYVMKMNKLLDKIQIGYNGSKLWEYRMIYEISNDSGRPKLVSVDSDRNTTKPTFEYQTASRTLIWQNVANAFSSEPEDVPGDSQLFEGDFNGDGISDIVFFNSKTGNWKAAEGKPGGGYLFKTYASRYQGYDNIDKIRFFKGNVSGDYNGDGRADIAFYLPQTRDFIVAEHNGSNFQFKNYGRLMTGIPDIFRMEWFPGDYDGNGLSDAVLFDEPTGQWTLMLNKGGQFEFLKFSSKFKNLYRGDYNPDGNMDSQSTTDISRQGKGRISANFLVGDYNGDGRTDISLYDARSGKWIVGENNRNPDTSSPLYFKFDWYVYKVFTAPEQRLFTQDRFSGDFDGDGFSDFLVFDRSSGDWILGQTGDRTINFRVWSRAPQFKEITKWLQGDFNGDGSTDIGFYSASDGKFWIGEATGTGFRYRVYSDMNYGPSAERVMKSPLPLDEVTIAKASAVVQAASDTKTILLDYAYDGSDFPNRGELAFPGCFTVNDCSTSPELLIYNRKTTKFDIRIGAATTTGVFSDFNPELSGLRIANNGKTDRFTRNTKDEVLFYQESGTSNIFSALRNASSASFEKVNFASFTDSEVGNFYYDDTAYLIDNFSSSSVKSVLIFDDQPTAGGATGKLLLSGPTGNRALIPMGALTQTNLTNFFRLGTSGQNRLRRKDFSLFSGNFLGASDGTSQLLIVDRSTSTHTWYIGVVDALNSKITFTKLGVIGTPNLPLTSIEFDPKISAGISYGLYPESSGKSIMLGKSIGDNSTFYKFKISGGNVSSASYSGISAIFNGEFDNTGNPLVVQFDTKKIYDITKVASVALPGSDLINEVDRSDLFSKIYPFEWIQGDYNGDGITDIGIIHLREPTWYYAMSTGSVPDIINKIKNGIGGIYNLEYDNSTKFDNTGGDGIPDLPASYRVCTKIIADDGFGNRIQKSYQYSGGVAFSAFINGKKETDYFGFTNFSMKDSLGASTVHTFHSMPYSDFMMNRALAGAEKEMHILGSDNQDYGKSLTSYDVKKMEVSPGVATYVAYSTKKENFLSGAKTTTSTNLLTIDSYSITKKVESVTDHYEDASHSSETIVNSFDFETDTTTNERRIKKSVSFQGSNTEKTALMTYDSLGNLTKTVTSYTGSGLPATKTSIIEYAYDTLGNKVLEKDSSSAPARGKEFVYDDDLRQFVKESTAFGGGIRFKTTYVIDYANAFGNPTRVTDPNGNKTEYEYDLYGRITETSADTDSGTKTLATYNYSSNFPLSALTNLGTGTGDPDFSLRKYSDGLGRAIYQVKTASNGKFVRTGRIVYDSVGRVARIGQPDWADGSELDSFALHMEEKNPTYFEYDAIGRQTKTILPQAAGETTASFATTTYTGAFEVLVQTSGGTRKRTIQNARGKSLFVEDSGTDGTSAQIGFCYDLSGNLVKKSDLNGTNLSCGDIATGINQKDLSGKNQAYWQYDAFGQLITQSDPDLGITKNEYNAFGDLTKTTDARAYITQITYDSFGRMILKELQDGDVHYTYDSGYGSENALGKLVSVDSASQLKTFSYDKLGRPKKETRVIKGIPLQDAGGPYETNYTYDLLGRVATIHYPEHPVSHTRMKACYTYGSAGYITGISVQVNTNGILPGFCGKTIVENIAYNEFGQTAGFNLGNGVQTDYTYDVKQRLVRIHSSGDVDGTTKVLQDAVYAFNENNNIVGISNTASEYNTNYTYDYDGLNRLVNASGVYTESADNYTKNFRQSFDYAQNGNLLKKRRHDFAGGQVVDEWAYQYQNHQVTKIDSTQSGLSTLQMGYDAVGNMTTQTDNSKDLKKQIHFDSENRISFVEDKDGAEVGRYWYDEGGFRVRKTALVPKGAEIKNQQILYPSKFYGLEYVEEDNTLQSINNIYLNGVRIAALNEDGVAAYFLTDQVDSVGQILDDNAHTVSRIQYEPYGETFVQRGNQNFSPKYNSQELDQETSFYFYNARYYDPQIARFVSADTVIDGASSTQGWNRFSYVAGNPIRFRDATGHERTVGEKVEQLLLGIPEGVPNWFVGVYENAVSFLSSPNAHIEKDMQRQAELGRKYPLKAKIELLKAQSDGLKESFLNTTDFAFEMYDNIVSSVDPWRATGNAIGSTATGFGVGYATGQVVRFAKGSTAKTITGNLRRVSLGHGWGAGYKSISPCAISETKTILYHYTSEAGYIGIMESSELLASIGTKNARYGSGQYFTDIAPGTFTLGETSSRLFGVPWNKKYLSHYLEIDVTNLNVVKNKPYNYMVPGEGSLDLTGRILGSGKTQFKSKK</sequence>
<dbReference type="Pfam" id="PF05593">
    <property type="entry name" value="RHS_repeat"/>
    <property type="match status" value="1"/>
</dbReference>
<dbReference type="InterPro" id="IPR031325">
    <property type="entry name" value="RHS_repeat"/>
</dbReference>
<dbReference type="PANTHER" id="PTHR32305:SF15">
    <property type="entry name" value="PROTEIN RHSA-RELATED"/>
    <property type="match status" value="1"/>
</dbReference>
<dbReference type="Proteomes" id="UP000231926">
    <property type="component" value="Unassembled WGS sequence"/>
</dbReference>
<name>A0A2M9Y8Z8_9LEPT</name>
<proteinExistence type="predicted"/>
<dbReference type="InterPro" id="IPR028920">
    <property type="entry name" value="Tox-ART-HYD1_dom"/>
</dbReference>
<dbReference type="Gene3D" id="2.40.128.340">
    <property type="match status" value="2"/>
</dbReference>
<comment type="subcellular location">
    <subcellularLocation>
        <location evidence="1">Secreted</location>
    </subcellularLocation>
</comment>
<feature type="domain" description="Tox-ART-HYD1" evidence="4">
    <location>
        <begin position="2464"/>
        <end position="2561"/>
    </location>
</feature>
<dbReference type="OrthoDB" id="9771173at2"/>
<dbReference type="NCBIfam" id="TIGR01643">
    <property type="entry name" value="YD_repeat_2x"/>
    <property type="match status" value="2"/>
</dbReference>
<keyword evidence="2" id="KW-0964">Secreted</keyword>
<protein>
    <recommendedName>
        <fullName evidence="4">Tox-ART-HYD1 domain-containing protein</fullName>
    </recommendedName>
</protein>
<evidence type="ECO:0000259" key="4">
    <source>
        <dbReference type="Pfam" id="PF15633"/>
    </source>
</evidence>
<evidence type="ECO:0000256" key="3">
    <source>
        <dbReference type="ARBA" id="ARBA00023026"/>
    </source>
</evidence>
<accession>A0A2M9Y8Z8</accession>
<dbReference type="InterPro" id="IPR022385">
    <property type="entry name" value="Rhs_assc_core"/>
</dbReference>
<dbReference type="SUPFAM" id="SSF69318">
    <property type="entry name" value="Integrin alpha N-terminal domain"/>
    <property type="match status" value="1"/>
</dbReference>
<dbReference type="NCBIfam" id="TIGR03696">
    <property type="entry name" value="Rhs_assc_core"/>
    <property type="match status" value="1"/>
</dbReference>
<dbReference type="EMBL" id="NPDR01000008">
    <property type="protein sequence ID" value="PJZ48007.1"/>
    <property type="molecule type" value="Genomic_DNA"/>
</dbReference>
<dbReference type="RefSeq" id="WP_100711318.1">
    <property type="nucleotide sequence ID" value="NZ_NPDR01000008.1"/>
</dbReference>
<evidence type="ECO:0000313" key="5">
    <source>
        <dbReference type="EMBL" id="PJZ48007.1"/>
    </source>
</evidence>
<dbReference type="InterPro" id="IPR028994">
    <property type="entry name" value="Integrin_alpha_N"/>
</dbReference>
<dbReference type="InterPro" id="IPR003284">
    <property type="entry name" value="Sal_SpvB"/>
</dbReference>
<dbReference type="GO" id="GO:0005737">
    <property type="term" value="C:cytoplasm"/>
    <property type="evidence" value="ECO:0007669"/>
    <property type="project" value="InterPro"/>
</dbReference>
<keyword evidence="6" id="KW-1185">Reference proteome</keyword>
<keyword evidence="3" id="KW-0843">Virulence</keyword>
<organism evidence="5 6">
    <name type="scientific">Leptospira saintgironsiae</name>
    <dbReference type="NCBI Taxonomy" id="2023183"/>
    <lineage>
        <taxon>Bacteria</taxon>
        <taxon>Pseudomonadati</taxon>
        <taxon>Spirochaetota</taxon>
        <taxon>Spirochaetia</taxon>
        <taxon>Leptospirales</taxon>
        <taxon>Leptospiraceae</taxon>
        <taxon>Leptospira</taxon>
    </lineage>
</organism>